<evidence type="ECO:0000313" key="2">
    <source>
        <dbReference type="Proteomes" id="UP000251241"/>
    </source>
</evidence>
<dbReference type="AlphaFoldDB" id="A0A2X2J2G0"/>
<evidence type="ECO:0000313" key="1">
    <source>
        <dbReference type="EMBL" id="SPZ85773.1"/>
    </source>
</evidence>
<reference evidence="1 2" key="1">
    <citation type="submission" date="2018-06" db="EMBL/GenBank/DDBJ databases">
        <authorList>
            <consortium name="Pathogen Informatics"/>
            <person name="Doyle S."/>
        </authorList>
    </citation>
    <scope>NUCLEOTIDE SEQUENCE [LARGE SCALE GENOMIC DNA]</scope>
    <source>
        <strain evidence="1 2">NCTC11343</strain>
    </source>
</reference>
<dbReference type="Proteomes" id="UP000251241">
    <property type="component" value="Unassembled WGS sequence"/>
</dbReference>
<sequence length="308" mass="34962">MINTRPIFSYSMHNFHQTDPIKSGLFCLAGIRQLLIAFTLFLCTLTNSYAAKVDTLSIQSPSMGKAIKTVVILPQNYSSKINYPVLYLLHGYSGNYSNWVKNSSVSALADQYGYMVVCPDGGFGSWYWDIANDKNYQYETFVSKELIDYVDQHYSTIKDRSGRAITGLSMGGHGALSLAIKHQDSYGAAGSTAGGVDFRPFPLNWEIKDRIGNYADVPQEWDNRVVMNMVPKLINNKLRLIIDCGKEDFFYTVNVALHDKLMYHNINHTFVTSEGGHNWEYWSRSIVYQMAFFKGYFDQAKKSEKKNG</sequence>
<protein>
    <submittedName>
        <fullName evidence="1">Mycolyl transferase 85A</fullName>
        <ecNumber evidence="1">2.3.1.-</ecNumber>
    </submittedName>
</protein>
<proteinExistence type="predicted"/>
<name>A0A2X2J2G0_SPHMU</name>
<dbReference type="EC" id="2.3.1.-" evidence="1"/>
<dbReference type="GeneID" id="97180932"/>
<accession>A0A2X2J2G0</accession>
<dbReference type="PANTHER" id="PTHR48098:SF1">
    <property type="entry name" value="DIACYLGLYCEROL ACYLTRANSFERASE_MYCOLYLTRANSFERASE AG85A"/>
    <property type="match status" value="1"/>
</dbReference>
<dbReference type="EMBL" id="UAUU01000008">
    <property type="protein sequence ID" value="SPZ85773.1"/>
    <property type="molecule type" value="Genomic_DNA"/>
</dbReference>
<dbReference type="InterPro" id="IPR029058">
    <property type="entry name" value="AB_hydrolase_fold"/>
</dbReference>
<dbReference type="InterPro" id="IPR050583">
    <property type="entry name" value="Mycobacterial_A85_antigen"/>
</dbReference>
<gene>
    <name evidence="1" type="primary">fbpA</name>
    <name evidence="1" type="ORF">NCTC11343_02337</name>
</gene>
<dbReference type="GO" id="GO:0016747">
    <property type="term" value="F:acyltransferase activity, transferring groups other than amino-acyl groups"/>
    <property type="evidence" value="ECO:0007669"/>
    <property type="project" value="TreeGrafter"/>
</dbReference>
<keyword evidence="1" id="KW-0808">Transferase</keyword>
<organism evidence="1 2">
    <name type="scientific">Sphingobacterium multivorum</name>
    <dbReference type="NCBI Taxonomy" id="28454"/>
    <lineage>
        <taxon>Bacteria</taxon>
        <taxon>Pseudomonadati</taxon>
        <taxon>Bacteroidota</taxon>
        <taxon>Sphingobacteriia</taxon>
        <taxon>Sphingobacteriales</taxon>
        <taxon>Sphingobacteriaceae</taxon>
        <taxon>Sphingobacterium</taxon>
    </lineage>
</organism>
<dbReference type="RefSeq" id="WP_312523349.1">
    <property type="nucleotide sequence ID" value="NZ_CP069793.1"/>
</dbReference>
<dbReference type="InterPro" id="IPR000801">
    <property type="entry name" value="Esterase-like"/>
</dbReference>
<dbReference type="Gene3D" id="3.40.50.1820">
    <property type="entry name" value="alpha/beta hydrolase"/>
    <property type="match status" value="1"/>
</dbReference>
<dbReference type="PANTHER" id="PTHR48098">
    <property type="entry name" value="ENTEROCHELIN ESTERASE-RELATED"/>
    <property type="match status" value="1"/>
</dbReference>
<dbReference type="SUPFAM" id="SSF53474">
    <property type="entry name" value="alpha/beta-Hydrolases"/>
    <property type="match status" value="1"/>
</dbReference>
<keyword evidence="1" id="KW-0012">Acyltransferase</keyword>
<dbReference type="Pfam" id="PF00756">
    <property type="entry name" value="Esterase"/>
    <property type="match status" value="1"/>
</dbReference>